<dbReference type="SMART" id="SM00274">
    <property type="entry name" value="FOLN"/>
    <property type="match status" value="1"/>
</dbReference>
<evidence type="ECO:0000256" key="5">
    <source>
        <dbReference type="ARBA" id="ARBA00023180"/>
    </source>
</evidence>
<sequence length="293" mass="33195">MLFISSFILLILAGSLNASRNEIEELLDEFNQGKAGREIREQSRPVTPVPDPCDQHVCGWGKECVVDKKGRPVCECISKCPDLEDDPLDKVMKELKKRRELQGLEWEELINEAEQNDDKRHVYPVIWKFCDLDIKPHDKHVSHHELIPITAPVIPMESCIKPFLEGWNVVNGSIIPISLDNFGRKFFNVVITNTAEVPRMYKTTSSTSSIDIKPTSGIVDAGGSLTLEISVNNTEESNVFEMVNVTGEVHFWQLNDVKNISKMNVEGTPEEKLQFYITFTGDETVNDDVYMVL</sequence>
<evidence type="ECO:0000256" key="4">
    <source>
        <dbReference type="ARBA" id="ARBA00023157"/>
    </source>
</evidence>
<evidence type="ECO:0000256" key="6">
    <source>
        <dbReference type="SAM" id="SignalP"/>
    </source>
</evidence>
<dbReference type="GO" id="GO:0005509">
    <property type="term" value="F:calcium ion binding"/>
    <property type="evidence" value="ECO:0007669"/>
    <property type="project" value="InterPro"/>
</dbReference>
<feature type="domain" description="Follistatin-like" evidence="7">
    <location>
        <begin position="52"/>
        <end position="75"/>
    </location>
</feature>
<organism evidence="8 9">
    <name type="scientific">Meloidogyne javanica</name>
    <name type="common">Root-knot nematode worm</name>
    <dbReference type="NCBI Taxonomy" id="6303"/>
    <lineage>
        <taxon>Eukaryota</taxon>
        <taxon>Metazoa</taxon>
        <taxon>Ecdysozoa</taxon>
        <taxon>Nematoda</taxon>
        <taxon>Chromadorea</taxon>
        <taxon>Rhabditida</taxon>
        <taxon>Tylenchina</taxon>
        <taxon>Tylenchomorpha</taxon>
        <taxon>Tylenchoidea</taxon>
        <taxon>Meloidogynidae</taxon>
        <taxon>Meloidogyninae</taxon>
        <taxon>Meloidogyne</taxon>
        <taxon>Meloidogyne incognita group</taxon>
    </lineage>
</organism>
<dbReference type="GO" id="GO:0050840">
    <property type="term" value="F:extracellular matrix binding"/>
    <property type="evidence" value="ECO:0007669"/>
    <property type="project" value="TreeGrafter"/>
</dbReference>
<feature type="chain" id="PRO_5037471982" evidence="6">
    <location>
        <begin position="19"/>
        <end position="293"/>
    </location>
</feature>
<dbReference type="SUPFAM" id="SSF47473">
    <property type="entry name" value="EF-hand"/>
    <property type="match status" value="1"/>
</dbReference>
<proteinExistence type="predicted"/>
<feature type="signal peptide" evidence="6">
    <location>
        <begin position="1"/>
        <end position="18"/>
    </location>
</feature>
<accession>A0A915N5A7</accession>
<evidence type="ECO:0000259" key="7">
    <source>
        <dbReference type="SMART" id="SM00274"/>
    </source>
</evidence>
<dbReference type="PANTHER" id="PTHR13866">
    <property type="entry name" value="SPARC OSTEONECTIN"/>
    <property type="match status" value="1"/>
</dbReference>
<reference evidence="9" key="1">
    <citation type="submission" date="2022-11" db="UniProtKB">
        <authorList>
            <consortium name="WormBaseParasite"/>
        </authorList>
    </citation>
    <scope>IDENTIFICATION</scope>
</reference>
<protein>
    <submittedName>
        <fullName evidence="9">Follistatin-like domain-containing protein</fullName>
    </submittedName>
</protein>
<evidence type="ECO:0000256" key="2">
    <source>
        <dbReference type="ARBA" id="ARBA00022525"/>
    </source>
</evidence>
<keyword evidence="5" id="KW-0325">Glycoprotein</keyword>
<dbReference type="Pfam" id="PF10591">
    <property type="entry name" value="SPARC_Ca_bdg"/>
    <property type="match status" value="1"/>
</dbReference>
<evidence type="ECO:0000313" key="9">
    <source>
        <dbReference type="WBParaSite" id="scaffold8343_cov302.g12968"/>
    </source>
</evidence>
<dbReference type="Proteomes" id="UP000887561">
    <property type="component" value="Unplaced"/>
</dbReference>
<dbReference type="GO" id="GO:0005615">
    <property type="term" value="C:extracellular space"/>
    <property type="evidence" value="ECO:0007669"/>
    <property type="project" value="TreeGrafter"/>
</dbReference>
<name>A0A915N5A7_MELJA</name>
<dbReference type="AlphaFoldDB" id="A0A915N5A7"/>
<evidence type="ECO:0000313" key="8">
    <source>
        <dbReference type="Proteomes" id="UP000887561"/>
    </source>
</evidence>
<dbReference type="PANTHER" id="PTHR13866:SF14">
    <property type="entry name" value="BM-40"/>
    <property type="match status" value="1"/>
</dbReference>
<dbReference type="InterPro" id="IPR015369">
    <property type="entry name" value="Follistatin/Osteonectin_EGF"/>
</dbReference>
<keyword evidence="8" id="KW-1185">Reference proteome</keyword>
<dbReference type="Gene3D" id="1.10.238.10">
    <property type="entry name" value="EF-hand"/>
    <property type="match status" value="1"/>
</dbReference>
<evidence type="ECO:0000256" key="1">
    <source>
        <dbReference type="ARBA" id="ARBA00004613"/>
    </source>
</evidence>
<keyword evidence="4" id="KW-1015">Disulfide bond</keyword>
<comment type="subcellular location">
    <subcellularLocation>
        <location evidence="1">Secreted</location>
    </subcellularLocation>
</comment>
<keyword evidence="3 6" id="KW-0732">Signal</keyword>
<keyword evidence="2" id="KW-0964">Secreted</keyword>
<dbReference type="InterPro" id="IPR011992">
    <property type="entry name" value="EF-hand-dom_pair"/>
</dbReference>
<dbReference type="GO" id="GO:0005518">
    <property type="term" value="F:collagen binding"/>
    <property type="evidence" value="ECO:0007669"/>
    <property type="project" value="TreeGrafter"/>
</dbReference>
<dbReference type="Pfam" id="PF09289">
    <property type="entry name" value="FOLN"/>
    <property type="match status" value="1"/>
</dbReference>
<dbReference type="InterPro" id="IPR019577">
    <property type="entry name" value="SPARC/Testican_Ca-bd-dom"/>
</dbReference>
<evidence type="ECO:0000256" key="3">
    <source>
        <dbReference type="ARBA" id="ARBA00022729"/>
    </source>
</evidence>
<dbReference type="InterPro" id="IPR003645">
    <property type="entry name" value="Fol_N"/>
</dbReference>
<dbReference type="WBParaSite" id="scaffold8343_cov302.g12968">
    <property type="protein sequence ID" value="scaffold8343_cov302.g12968"/>
    <property type="gene ID" value="scaffold8343_cov302.g12968"/>
</dbReference>